<gene>
    <name evidence="1" type="ORF">HJC23_012034</name>
</gene>
<proteinExistence type="predicted"/>
<comment type="caution">
    <text evidence="1">The sequence shown here is derived from an EMBL/GenBank/DDBJ whole genome shotgun (WGS) entry which is preliminary data.</text>
</comment>
<keyword evidence="2" id="KW-1185">Reference proteome</keyword>
<dbReference type="Proteomes" id="UP001516023">
    <property type="component" value="Unassembled WGS sequence"/>
</dbReference>
<protein>
    <submittedName>
        <fullName evidence="1">Uncharacterized protein</fullName>
    </submittedName>
</protein>
<dbReference type="AlphaFoldDB" id="A0ABD3PQN2"/>
<evidence type="ECO:0000313" key="2">
    <source>
        <dbReference type="Proteomes" id="UP001516023"/>
    </source>
</evidence>
<reference evidence="1 2" key="1">
    <citation type="journal article" date="2020" name="G3 (Bethesda)">
        <title>Improved Reference Genome for Cyclotella cryptica CCMP332, a Model for Cell Wall Morphogenesis, Salinity Adaptation, and Lipid Production in Diatoms (Bacillariophyta).</title>
        <authorList>
            <person name="Roberts W.R."/>
            <person name="Downey K.M."/>
            <person name="Ruck E.C."/>
            <person name="Traller J.C."/>
            <person name="Alverson A.J."/>
        </authorList>
    </citation>
    <scope>NUCLEOTIDE SEQUENCE [LARGE SCALE GENOMIC DNA]</scope>
    <source>
        <strain evidence="1 2">CCMP332</strain>
    </source>
</reference>
<evidence type="ECO:0000313" key="1">
    <source>
        <dbReference type="EMBL" id="KAL3790478.1"/>
    </source>
</evidence>
<dbReference type="EMBL" id="JABMIG020000127">
    <property type="protein sequence ID" value="KAL3790478.1"/>
    <property type="molecule type" value="Genomic_DNA"/>
</dbReference>
<organism evidence="1 2">
    <name type="scientific">Cyclotella cryptica</name>
    <dbReference type="NCBI Taxonomy" id="29204"/>
    <lineage>
        <taxon>Eukaryota</taxon>
        <taxon>Sar</taxon>
        <taxon>Stramenopiles</taxon>
        <taxon>Ochrophyta</taxon>
        <taxon>Bacillariophyta</taxon>
        <taxon>Coscinodiscophyceae</taxon>
        <taxon>Thalassiosirophycidae</taxon>
        <taxon>Stephanodiscales</taxon>
        <taxon>Stephanodiscaceae</taxon>
        <taxon>Cyclotella</taxon>
    </lineage>
</organism>
<accession>A0ABD3PQN2</accession>
<name>A0ABD3PQN2_9STRA</name>
<sequence>MRQHERAGGPHFVSISFEAIASVLSQEVFELQPPSCAGQKINSPHILTYHQLRLPEEITMIATSVVTMTRSLHNARRCFRCVIVAAALVSAALTRPCFAFGPFFGTNGCRAVIPNSMGIYYHQRISPEHKPPISRLHSNNGRDDGGTGNRFDISKPTFDLLSFRLIRSDALLRYNSLNQSEPLRINLFFLSTISLFGYPFWCESVTGEVPTLSSSIGAAGAGVACAFLFWRERSRRSNQLKRMEKELNAGSLEVRLPVNTAISSVRPVVCLKDLRGKRRVLAIQGSKEQLQSSGVLTLLCVLRRRLIQSQTLVVLLPTDATNEKTDLGLDPSQIGDAMWLSDPIYLYQWEEYFHELVENSDSNLAWFALNFNGRSIASGLGEPPRLLELLGQQLQPTEILQEMDEAELQEGIQTQIARQILESQRQFYKILTDCDDETKMQSICNEKAATEVDEVLTRGGRIDSWSSCLDPRARPSGMVISGSDVFVASDTLAYSTCIEHPSNAGIEGATLLAVQRWGRESNMTDDWKLELHQTIPWSCGSRAGGTLRCDFRGCVALARTPDSRTFGGLIG</sequence>